<organism evidence="12 13">
    <name type="scientific">Endocarpon pusillum (strain Z07020 / HMAS-L-300199)</name>
    <name type="common">Lichen-forming fungus</name>
    <dbReference type="NCBI Taxonomy" id="1263415"/>
    <lineage>
        <taxon>Eukaryota</taxon>
        <taxon>Fungi</taxon>
        <taxon>Dikarya</taxon>
        <taxon>Ascomycota</taxon>
        <taxon>Pezizomycotina</taxon>
        <taxon>Eurotiomycetes</taxon>
        <taxon>Chaetothyriomycetidae</taxon>
        <taxon>Verrucariales</taxon>
        <taxon>Verrucariaceae</taxon>
        <taxon>Endocarpon</taxon>
    </lineage>
</organism>
<keyword evidence="4" id="KW-0813">Transport</keyword>
<comment type="subcellular location">
    <subcellularLocation>
        <location evidence="1">Golgi apparatus membrane</location>
        <topology evidence="1">Peripheral membrane protein</topology>
    </subcellularLocation>
</comment>
<dbReference type="GO" id="GO:0006891">
    <property type="term" value="P:intra-Golgi vesicle-mediated transport"/>
    <property type="evidence" value="ECO:0007669"/>
    <property type="project" value="TreeGrafter"/>
</dbReference>
<feature type="region of interest" description="Disordered" evidence="9">
    <location>
        <begin position="546"/>
        <end position="566"/>
    </location>
</feature>
<feature type="compositionally biased region" description="Pro residues" evidence="9">
    <location>
        <begin position="553"/>
        <end position="566"/>
    </location>
</feature>
<feature type="compositionally biased region" description="Basic and acidic residues" evidence="9">
    <location>
        <begin position="797"/>
        <end position="808"/>
    </location>
</feature>
<feature type="domain" description="Conserved oligomeric Golgi complex subunit 3 C-terminal" evidence="11">
    <location>
        <begin position="238"/>
        <end position="604"/>
    </location>
</feature>
<comment type="similarity">
    <text evidence="2">Belongs to the COG3 family.</text>
</comment>
<evidence type="ECO:0000256" key="9">
    <source>
        <dbReference type="SAM" id="MobiDB-lite"/>
    </source>
</evidence>
<dbReference type="GeneID" id="19238124"/>
<evidence type="ECO:0000256" key="1">
    <source>
        <dbReference type="ARBA" id="ARBA00004395"/>
    </source>
</evidence>
<keyword evidence="6" id="KW-0333">Golgi apparatus</keyword>
<dbReference type="OrthoDB" id="296793at2759"/>
<accession>U1HRU9</accession>
<keyword evidence="7" id="KW-0472">Membrane</keyword>
<evidence type="ECO:0000256" key="7">
    <source>
        <dbReference type="ARBA" id="ARBA00023136"/>
    </source>
</evidence>
<dbReference type="eggNOG" id="KOG2604">
    <property type="taxonomic scope" value="Eukaryota"/>
</dbReference>
<dbReference type="InterPro" id="IPR048685">
    <property type="entry name" value="COG3_C"/>
</dbReference>
<dbReference type="HOGENOM" id="CLU_011639_0_0_1"/>
<feature type="compositionally biased region" description="Polar residues" evidence="9">
    <location>
        <begin position="1"/>
        <end position="15"/>
    </location>
</feature>
<dbReference type="GO" id="GO:0000139">
    <property type="term" value="C:Golgi membrane"/>
    <property type="evidence" value="ECO:0007669"/>
    <property type="project" value="UniProtKB-SubCell"/>
</dbReference>
<dbReference type="InterPro" id="IPR007265">
    <property type="entry name" value="COG_su3"/>
</dbReference>
<dbReference type="PANTHER" id="PTHR13302">
    <property type="entry name" value="CONSERVED OLIGOMERIC GOLGI COMPLEX COMPONENT 3"/>
    <property type="match status" value="1"/>
</dbReference>
<dbReference type="RefSeq" id="XP_007801209.1">
    <property type="nucleotide sequence ID" value="XM_007803018.1"/>
</dbReference>
<evidence type="ECO:0000256" key="3">
    <source>
        <dbReference type="ARBA" id="ARBA00020976"/>
    </source>
</evidence>
<dbReference type="GO" id="GO:0005801">
    <property type="term" value="C:cis-Golgi network"/>
    <property type="evidence" value="ECO:0007669"/>
    <property type="project" value="InterPro"/>
</dbReference>
<feature type="domain" description="Conserved oligomeric Golgi complex subunit 3 N-terminal" evidence="10">
    <location>
        <begin position="73"/>
        <end position="217"/>
    </location>
</feature>
<dbReference type="Pfam" id="PF20671">
    <property type="entry name" value="COG3_C"/>
    <property type="match status" value="1"/>
</dbReference>
<evidence type="ECO:0000259" key="11">
    <source>
        <dbReference type="Pfam" id="PF20671"/>
    </source>
</evidence>
<protein>
    <recommendedName>
        <fullName evidence="3">Conserved oligomeric Golgi complex subunit 3</fullName>
    </recommendedName>
    <alternativeName>
        <fullName evidence="8">Component of oligomeric Golgi complex 3</fullName>
    </alternativeName>
</protein>
<reference evidence="13" key="1">
    <citation type="journal article" date="2014" name="BMC Genomics">
        <title>Genome characteristics reveal the impact of lichenization on lichen-forming fungus Endocarpon pusillum Hedwig (Verrucariales, Ascomycota).</title>
        <authorList>
            <person name="Wang Y.-Y."/>
            <person name="Liu B."/>
            <person name="Zhang X.-Y."/>
            <person name="Zhou Q.-M."/>
            <person name="Zhang T."/>
            <person name="Li H."/>
            <person name="Yu Y.-F."/>
            <person name="Zhang X.-L."/>
            <person name="Hao X.-Y."/>
            <person name="Wang M."/>
            <person name="Wang L."/>
            <person name="Wei J.-C."/>
        </authorList>
    </citation>
    <scope>NUCLEOTIDE SEQUENCE [LARGE SCALE GENOMIC DNA]</scope>
    <source>
        <strain evidence="13">Z07020 / HMAS-L-300199</strain>
    </source>
</reference>
<evidence type="ECO:0000256" key="5">
    <source>
        <dbReference type="ARBA" id="ARBA00022927"/>
    </source>
</evidence>
<dbReference type="PANTHER" id="PTHR13302:SF8">
    <property type="entry name" value="CONSERVED OLIGOMERIC GOLGI COMPLEX SUBUNIT 3"/>
    <property type="match status" value="1"/>
</dbReference>
<evidence type="ECO:0000256" key="2">
    <source>
        <dbReference type="ARBA" id="ARBA00009936"/>
    </source>
</evidence>
<feature type="region of interest" description="Disordered" evidence="9">
    <location>
        <begin position="784"/>
        <end position="808"/>
    </location>
</feature>
<dbReference type="Proteomes" id="UP000019373">
    <property type="component" value="Unassembled WGS sequence"/>
</dbReference>
<dbReference type="GO" id="GO:0006914">
    <property type="term" value="P:autophagy"/>
    <property type="evidence" value="ECO:0007669"/>
    <property type="project" value="TreeGrafter"/>
</dbReference>
<feature type="compositionally biased region" description="Polar residues" evidence="9">
    <location>
        <begin position="463"/>
        <end position="473"/>
    </location>
</feature>
<evidence type="ECO:0000313" key="13">
    <source>
        <dbReference type="Proteomes" id="UP000019373"/>
    </source>
</evidence>
<name>U1HRU9_ENDPU</name>
<dbReference type="EMBL" id="KE720972">
    <property type="protein sequence ID" value="ERF73235.1"/>
    <property type="molecule type" value="Genomic_DNA"/>
</dbReference>
<evidence type="ECO:0000259" key="10">
    <source>
        <dbReference type="Pfam" id="PF04136"/>
    </source>
</evidence>
<evidence type="ECO:0000256" key="4">
    <source>
        <dbReference type="ARBA" id="ARBA00022448"/>
    </source>
</evidence>
<feature type="compositionally biased region" description="Acidic residues" evidence="9">
    <location>
        <begin position="787"/>
        <end position="796"/>
    </location>
</feature>
<gene>
    <name evidence="12" type="ORF">EPUS_03076</name>
</gene>
<evidence type="ECO:0000313" key="12">
    <source>
        <dbReference type="EMBL" id="ERF73235.1"/>
    </source>
</evidence>
<proteinExistence type="inferred from homology"/>
<keyword evidence="13" id="KW-1185">Reference proteome</keyword>
<dbReference type="Pfam" id="PF04136">
    <property type="entry name" value="COG3_N"/>
    <property type="match status" value="1"/>
</dbReference>
<evidence type="ECO:0000256" key="6">
    <source>
        <dbReference type="ARBA" id="ARBA00023034"/>
    </source>
</evidence>
<feature type="region of interest" description="Disordered" evidence="9">
    <location>
        <begin position="456"/>
        <end position="479"/>
    </location>
</feature>
<dbReference type="InterPro" id="IPR048320">
    <property type="entry name" value="COG3_N"/>
</dbReference>
<sequence>MSQNGTDPVSPSTTERASKGHAYGSLSDTPEHSRQKIRLARIPEIDTGLQFAECEEDVEEELLQASLEQYQLYLHQLDTAKLHLDTLLSNTAATLDLLSEVSTSFKAVETQTSAFQKQSAGLLQEQEQYEAAADGIKRNLKYYEPLDRITKRLNAPGAGAMVRSEAFSEMLVQLDQCIDYMQTHPQQREAETYRSRYRLLLTRALTLVRTRFVGSVRDTSAEVAKRIADKQLNDTTMSALLYAKFRVDAADMKELGLEIQKRANPPADAEPGTEGEYQSLMDELHTTFAASRGRLVLPIVRTRLAEIAQAPSTSKDLVAFARSSISYVRGICLDEFELWGEWFHGQRGLYDFLESICEPLYDHLRPRIIHELKLPKLCQLCTLLQTRYMNDGEDEYETLDLNELDFAQLIEAALEDTQSRIVFRAQAILRDEIENFKPNPSDLDYPNLLKLTKVPTSGRKDSQANSQANSPRSESTDGLDFTQQRWPLSTTTSANLSTPYPTLTRAISLLSLIYRLLNPTIFDDLAHRVVHATTLSLIQASTLLLKSRKKPQTPRPDSPANNPPDPTSNAHLFLLTQFLLLKSQIVAFDIEFSPQPEVTFDFSNLTNTFYELQAERGGLFNPLNLVRLVGKGRDLLPRVVENMLDAKVELDGRLRKVISDFTAWEARKMMAPLRRSGGGKGWVVNGDEETTRKAVIEMRGAVEKEIEPLRRRLEEWIQDIRTRETLIIAVREAVLQGYEEFLGAVESGQGDVKAKTRSKGKGREDEIWDVDAFAEWTERVFGVTDQAGDDVDTDADEQSRSLSRDGSV</sequence>
<keyword evidence="5" id="KW-0653">Protein transport</keyword>
<dbReference type="GO" id="GO:0006886">
    <property type="term" value="P:intracellular protein transport"/>
    <property type="evidence" value="ECO:0007669"/>
    <property type="project" value="InterPro"/>
</dbReference>
<evidence type="ECO:0000256" key="8">
    <source>
        <dbReference type="ARBA" id="ARBA00031339"/>
    </source>
</evidence>
<dbReference type="GO" id="GO:0017119">
    <property type="term" value="C:Golgi transport complex"/>
    <property type="evidence" value="ECO:0007669"/>
    <property type="project" value="TreeGrafter"/>
</dbReference>
<feature type="region of interest" description="Disordered" evidence="9">
    <location>
        <begin position="1"/>
        <end position="34"/>
    </location>
</feature>
<dbReference type="AlphaFoldDB" id="U1HRU9"/>
<dbReference type="GO" id="GO:0007030">
    <property type="term" value="P:Golgi organization"/>
    <property type="evidence" value="ECO:0007669"/>
    <property type="project" value="TreeGrafter"/>
</dbReference>
<dbReference type="OMA" id="DEFELWG"/>